<protein>
    <submittedName>
        <fullName evidence="3">Transmembrane protein MT2276, clustered with lipoate protein</fullName>
    </submittedName>
</protein>
<evidence type="ECO:0000313" key="3">
    <source>
        <dbReference type="EMBL" id="CAA9349019.1"/>
    </source>
</evidence>
<reference evidence="3" key="1">
    <citation type="submission" date="2020-02" db="EMBL/GenBank/DDBJ databases">
        <authorList>
            <person name="Meier V. D."/>
        </authorList>
    </citation>
    <scope>NUCLEOTIDE SEQUENCE</scope>
    <source>
        <strain evidence="3">AVDCRST_MAG34</strain>
    </source>
</reference>
<feature type="region of interest" description="Disordered" evidence="1">
    <location>
        <begin position="206"/>
        <end position="229"/>
    </location>
</feature>
<keyword evidence="2 3" id="KW-0812">Transmembrane</keyword>
<accession>A0A6J4M5E0</accession>
<evidence type="ECO:0000256" key="1">
    <source>
        <dbReference type="SAM" id="MobiDB-lite"/>
    </source>
</evidence>
<keyword evidence="2" id="KW-0472">Membrane</keyword>
<feature type="transmembrane region" description="Helical" evidence="2">
    <location>
        <begin position="27"/>
        <end position="47"/>
    </location>
</feature>
<keyword evidence="2" id="KW-1133">Transmembrane helix</keyword>
<feature type="transmembrane region" description="Helical" evidence="2">
    <location>
        <begin position="53"/>
        <end position="73"/>
    </location>
</feature>
<dbReference type="EMBL" id="CADCUI010000034">
    <property type="protein sequence ID" value="CAA9349019.1"/>
    <property type="molecule type" value="Genomic_DNA"/>
</dbReference>
<proteinExistence type="predicted"/>
<sequence length="229" mass="25028">MAKSGKKGRIRQLIQAYKLTREGDPKIGLVLLGTFLFAAAVGFALMWLLPPPWLVVDALTAFLIGLLAVLIVFGRRATRSQVKQIEGKPGAAVAVLGTLRRGWRTDQAIAFNRQQDVVHRLVGPPGIILVGEGNPARLKQLMSAERVRHQRVASEAPIHELVVGYGPGEVPLGKLTRHVTKMKRQVRPAEMTDILARLKALDAQKSNIPLPKGPMPTSMKGLRGNLRGR</sequence>
<dbReference type="AlphaFoldDB" id="A0A6J4M5E0"/>
<gene>
    <name evidence="3" type="ORF">AVDCRST_MAG34-1635</name>
</gene>
<organism evidence="3">
    <name type="scientific">uncultured Nocardioidaceae bacterium</name>
    <dbReference type="NCBI Taxonomy" id="253824"/>
    <lineage>
        <taxon>Bacteria</taxon>
        <taxon>Bacillati</taxon>
        <taxon>Actinomycetota</taxon>
        <taxon>Actinomycetes</taxon>
        <taxon>Propionibacteriales</taxon>
        <taxon>Nocardioidaceae</taxon>
        <taxon>environmental samples</taxon>
    </lineage>
</organism>
<name>A0A6J4M5E0_9ACTN</name>
<evidence type="ECO:0000256" key="2">
    <source>
        <dbReference type="SAM" id="Phobius"/>
    </source>
</evidence>
<dbReference type="InterPro" id="IPR025445">
    <property type="entry name" value="DUF4191"/>
</dbReference>
<dbReference type="Pfam" id="PF13829">
    <property type="entry name" value="DUF4191"/>
    <property type="match status" value="1"/>
</dbReference>